<name>A0A1C7LT05_GRIFR</name>
<gene>
    <name evidence="1" type="ORF">A0H81_12760</name>
</gene>
<evidence type="ECO:0000313" key="2">
    <source>
        <dbReference type="Proteomes" id="UP000092993"/>
    </source>
</evidence>
<accession>A0A1C7LT05</accession>
<sequence length="81" mass="9055">MPDAVVCIYMYTDDQVVRLICEQCCPSRILRVDQRKRALFVHNKASYNSAVRTAILLGLDKLSEACSRAPQPMGTTSDSFS</sequence>
<dbReference type="AlphaFoldDB" id="A0A1C7LT05"/>
<comment type="caution">
    <text evidence="1">The sequence shown here is derived from an EMBL/GenBank/DDBJ whole genome shotgun (WGS) entry which is preliminary data.</text>
</comment>
<evidence type="ECO:0000313" key="1">
    <source>
        <dbReference type="EMBL" id="OBZ67266.1"/>
    </source>
</evidence>
<organism evidence="1 2">
    <name type="scientific">Grifola frondosa</name>
    <name type="common">Maitake</name>
    <name type="synonym">Polyporus frondosus</name>
    <dbReference type="NCBI Taxonomy" id="5627"/>
    <lineage>
        <taxon>Eukaryota</taxon>
        <taxon>Fungi</taxon>
        <taxon>Dikarya</taxon>
        <taxon>Basidiomycota</taxon>
        <taxon>Agaricomycotina</taxon>
        <taxon>Agaricomycetes</taxon>
        <taxon>Polyporales</taxon>
        <taxon>Grifolaceae</taxon>
        <taxon>Grifola</taxon>
    </lineage>
</organism>
<dbReference type="Proteomes" id="UP000092993">
    <property type="component" value="Unassembled WGS sequence"/>
</dbReference>
<protein>
    <submittedName>
        <fullName evidence="1">Uncharacterized protein</fullName>
    </submittedName>
</protein>
<proteinExistence type="predicted"/>
<dbReference type="EMBL" id="LUGG01000025">
    <property type="protein sequence ID" value="OBZ67266.1"/>
    <property type="molecule type" value="Genomic_DNA"/>
</dbReference>
<keyword evidence="2" id="KW-1185">Reference proteome</keyword>
<reference evidence="1 2" key="1">
    <citation type="submission" date="2016-03" db="EMBL/GenBank/DDBJ databases">
        <title>Whole genome sequencing of Grifola frondosa 9006-11.</title>
        <authorList>
            <person name="Min B."/>
            <person name="Park H."/>
            <person name="Kim J.-G."/>
            <person name="Cho H."/>
            <person name="Oh Y.-L."/>
            <person name="Kong W.-S."/>
            <person name="Choi I.-G."/>
        </authorList>
    </citation>
    <scope>NUCLEOTIDE SEQUENCE [LARGE SCALE GENOMIC DNA]</scope>
    <source>
        <strain evidence="1 2">9006-11</strain>
    </source>
</reference>